<dbReference type="InterPro" id="IPR001375">
    <property type="entry name" value="Peptidase_S9_cat"/>
</dbReference>
<evidence type="ECO:0000256" key="1">
    <source>
        <dbReference type="ARBA" id="ARBA00022670"/>
    </source>
</evidence>
<evidence type="ECO:0000259" key="5">
    <source>
        <dbReference type="Pfam" id="PF00930"/>
    </source>
</evidence>
<evidence type="ECO:0000313" key="7">
    <source>
        <dbReference type="Proteomes" id="UP000199226"/>
    </source>
</evidence>
<feature type="signal peptide" evidence="3">
    <location>
        <begin position="1"/>
        <end position="23"/>
    </location>
</feature>
<dbReference type="PROSITE" id="PS00708">
    <property type="entry name" value="PRO_ENDOPEP_SER"/>
    <property type="match status" value="1"/>
</dbReference>
<dbReference type="InterPro" id="IPR050278">
    <property type="entry name" value="Serine_Prot_S9B/DPPIV"/>
</dbReference>
<dbReference type="InterPro" id="IPR029058">
    <property type="entry name" value="AB_hydrolase_fold"/>
</dbReference>
<keyword evidence="1" id="KW-0645">Protease</keyword>
<feature type="domain" description="Peptidase S9 prolyl oligopeptidase catalytic" evidence="4">
    <location>
        <begin position="508"/>
        <end position="693"/>
    </location>
</feature>
<reference evidence="7" key="1">
    <citation type="submission" date="2016-10" db="EMBL/GenBank/DDBJ databases">
        <authorList>
            <person name="Varghese N."/>
            <person name="Submissions S."/>
        </authorList>
    </citation>
    <scope>NUCLEOTIDE SEQUENCE [LARGE SCALE GENOMIC DNA]</scope>
    <source>
        <strain evidence="7">DSM 24536</strain>
    </source>
</reference>
<dbReference type="GO" id="GO:0006508">
    <property type="term" value="P:proteolysis"/>
    <property type="evidence" value="ECO:0007669"/>
    <property type="project" value="UniProtKB-KW"/>
</dbReference>
<keyword evidence="7" id="KW-1185">Reference proteome</keyword>
<sequence>MMIIKFRYTLISALLILSISSQAQLKDLSFKEVFTNPVKDIINPIPVFRGWADNTHYIEYRMEGQQSKPYTVDVRTGEAVQSAPAQVNEASVTIKNKDVFYKDALGTEKQLTRDSIPEKNPTLSPDGTQVAFTRNNDLFSIDINSGAETRYTTDGSDVIYNGWASWVYYEEILGRATRYKAFWWSPDSKRIAFMRFDDSKVPVFPIYNSSGQHGFLENTRYPKAGDKNPEVKMGLVNRGTKGIVWADFDAKNDQYFGTPFWMADSKTLWMQWMNRDQNNLIIYSVNPMNGSKRVIHEETQKTWVDWFDGMYFLKNGQGFILKSDKSGWGHYYFYDLEGNLKKQLTSGYWRVNQLLLVDEKDQEIFFTARQENSARIDLYRVSLKGNEEPVRLTFGNYDHQISLSPDGKYFLTTYSNLTSAPKSALLDNKGKVIRELADSKGSAFDSYKLPKTELSYYKTRDGLELPMTITLPINFDPAKKYPVWISVYGGPDAGTVYDRWKSPLGLNYWWAKEGVIQVAIDNRSSGHLGKTGMDFIYRKMGKYEIEDYMDAAILLKSKPYVDGTKIGITGGSFGGYITTMALTYGSDVFTHGIANYSVTDWALYDTHYTERFMGTPKNNSEGYKITSPLTYADKLKGSLRIVHGTMDDNVHMQNSIQLINKLQDLNKHFEFMLYPGERHGWGGAKSRHSNQENVRYIYMNMLQKPVPAEYLEYWK</sequence>
<feature type="domain" description="Dipeptidylpeptidase IV N-terminal" evidence="5">
    <location>
        <begin position="106"/>
        <end position="419"/>
    </location>
</feature>
<keyword evidence="3" id="KW-0732">Signal</keyword>
<dbReference type="AlphaFoldDB" id="A0A1G9PHR9"/>
<dbReference type="Proteomes" id="UP000199226">
    <property type="component" value="Unassembled WGS sequence"/>
</dbReference>
<dbReference type="SUPFAM" id="SSF82171">
    <property type="entry name" value="DPP6 N-terminal domain-like"/>
    <property type="match status" value="1"/>
</dbReference>
<accession>A0A1G9PHR9</accession>
<dbReference type="GO" id="GO:0008239">
    <property type="term" value="F:dipeptidyl-peptidase activity"/>
    <property type="evidence" value="ECO:0007669"/>
    <property type="project" value="TreeGrafter"/>
</dbReference>
<evidence type="ECO:0000313" key="6">
    <source>
        <dbReference type="EMBL" id="SDL97685.1"/>
    </source>
</evidence>
<dbReference type="STRING" id="990371.SAMN05421813_104116"/>
<dbReference type="SUPFAM" id="SSF53474">
    <property type="entry name" value="alpha/beta-Hydrolases"/>
    <property type="match status" value="1"/>
</dbReference>
<dbReference type="Pfam" id="PF00930">
    <property type="entry name" value="DPPIV_N"/>
    <property type="match status" value="1"/>
</dbReference>
<evidence type="ECO:0000256" key="3">
    <source>
        <dbReference type="SAM" id="SignalP"/>
    </source>
</evidence>
<feature type="chain" id="PRO_5011713117" evidence="3">
    <location>
        <begin position="24"/>
        <end position="715"/>
    </location>
</feature>
<proteinExistence type="predicted"/>
<dbReference type="EMBL" id="FNHH01000004">
    <property type="protein sequence ID" value="SDL97685.1"/>
    <property type="molecule type" value="Genomic_DNA"/>
</dbReference>
<dbReference type="RefSeq" id="WP_245704428.1">
    <property type="nucleotide sequence ID" value="NZ_FNHH01000004.1"/>
</dbReference>
<evidence type="ECO:0000259" key="4">
    <source>
        <dbReference type="Pfam" id="PF00326"/>
    </source>
</evidence>
<name>A0A1G9PHR9_9SPHI</name>
<dbReference type="PANTHER" id="PTHR11731:SF193">
    <property type="entry name" value="DIPEPTIDYL PEPTIDASE 9"/>
    <property type="match status" value="1"/>
</dbReference>
<keyword evidence="2" id="KW-0378">Hydrolase</keyword>
<evidence type="ECO:0000256" key="2">
    <source>
        <dbReference type="ARBA" id="ARBA00022801"/>
    </source>
</evidence>
<organism evidence="6 7">
    <name type="scientific">Daejeonella rubra</name>
    <dbReference type="NCBI Taxonomy" id="990371"/>
    <lineage>
        <taxon>Bacteria</taxon>
        <taxon>Pseudomonadati</taxon>
        <taxon>Bacteroidota</taxon>
        <taxon>Sphingobacteriia</taxon>
        <taxon>Sphingobacteriales</taxon>
        <taxon>Sphingobacteriaceae</taxon>
        <taxon>Daejeonella</taxon>
    </lineage>
</organism>
<dbReference type="Pfam" id="PF00326">
    <property type="entry name" value="Peptidase_S9"/>
    <property type="match status" value="1"/>
</dbReference>
<dbReference type="InterPro" id="IPR002469">
    <property type="entry name" value="Peptidase_S9B_N"/>
</dbReference>
<dbReference type="InterPro" id="IPR002471">
    <property type="entry name" value="Pept_S9_AS"/>
</dbReference>
<gene>
    <name evidence="6" type="ORF">SAMN05421813_104116</name>
</gene>
<dbReference type="Gene3D" id="2.140.10.30">
    <property type="entry name" value="Dipeptidylpeptidase IV, N-terminal domain"/>
    <property type="match status" value="1"/>
</dbReference>
<dbReference type="PANTHER" id="PTHR11731">
    <property type="entry name" value="PROTEASE FAMILY S9B,C DIPEPTIDYL-PEPTIDASE IV-RELATED"/>
    <property type="match status" value="1"/>
</dbReference>
<dbReference type="Gene3D" id="3.40.50.1820">
    <property type="entry name" value="alpha/beta hydrolase"/>
    <property type="match status" value="1"/>
</dbReference>
<protein>
    <submittedName>
        <fullName evidence="6">Dipeptidyl-peptidase-4</fullName>
    </submittedName>
</protein>
<dbReference type="GO" id="GO:0004252">
    <property type="term" value="F:serine-type endopeptidase activity"/>
    <property type="evidence" value="ECO:0007669"/>
    <property type="project" value="InterPro"/>
</dbReference>